<dbReference type="GO" id="GO:0008703">
    <property type="term" value="F:5-amino-6-(5-phosphoribosylamino)uracil reductase activity"/>
    <property type="evidence" value="ECO:0007669"/>
    <property type="project" value="InterPro"/>
</dbReference>
<dbReference type="Proteomes" id="UP000231081">
    <property type="component" value="Unassembled WGS sequence"/>
</dbReference>
<sequence>MKVTLFMAISLNGIIATPDNQEEFLSHANWDEFVKVVQKRGCLIWGRKTYELVRLWPKSYLEPFKNIVKVVISRDKNLKLDSGFVLADSPQTALKLLKDKSFKEVILTGGSTNNSAFAKLGLIDEVILDIEGVIVGKGIPLFNPEEFELKLQLKSVKKVTENILQVCYKVLR</sequence>
<reference evidence="2 3" key="1">
    <citation type="submission" date="2017-09" db="EMBL/GenBank/DDBJ databases">
        <title>Depth-based differentiation of microbial function through sediment-hosted aquifers and enrichment of novel symbionts in the deep terrestrial subsurface.</title>
        <authorList>
            <person name="Probst A.J."/>
            <person name="Ladd B."/>
            <person name="Jarett J.K."/>
            <person name="Geller-Mcgrath D.E."/>
            <person name="Sieber C.M."/>
            <person name="Emerson J.B."/>
            <person name="Anantharaman K."/>
            <person name="Thomas B.C."/>
            <person name="Malmstrom R."/>
            <person name="Stieglmeier M."/>
            <person name="Klingl A."/>
            <person name="Woyke T."/>
            <person name="Ryan C.M."/>
            <person name="Banfield J.F."/>
        </authorList>
    </citation>
    <scope>NUCLEOTIDE SEQUENCE [LARGE SCALE GENOMIC DNA]</scope>
    <source>
        <strain evidence="2">CG23_combo_of_CG06-09_8_20_14_all_47_9</strain>
    </source>
</reference>
<dbReference type="InterPro" id="IPR002734">
    <property type="entry name" value="RibDG_C"/>
</dbReference>
<dbReference type="PANTHER" id="PTHR38011">
    <property type="entry name" value="DIHYDROFOLATE REDUCTASE FAMILY PROTEIN (AFU_ORTHOLOGUE AFUA_8G06820)"/>
    <property type="match status" value="1"/>
</dbReference>
<feature type="domain" description="Bacterial bifunctional deaminase-reductase C-terminal" evidence="1">
    <location>
        <begin position="2"/>
        <end position="163"/>
    </location>
</feature>
<name>A0A2H0B2J3_9BACT</name>
<comment type="caution">
    <text evidence="2">The sequence shown here is derived from an EMBL/GenBank/DDBJ whole genome shotgun (WGS) entry which is preliminary data.</text>
</comment>
<protein>
    <recommendedName>
        <fullName evidence="1">Bacterial bifunctional deaminase-reductase C-terminal domain-containing protein</fullName>
    </recommendedName>
</protein>
<gene>
    <name evidence="2" type="ORF">COX09_04655</name>
</gene>
<dbReference type="PANTHER" id="PTHR38011:SF11">
    <property type="entry name" value="2,5-DIAMINO-6-RIBOSYLAMINO-4(3H)-PYRIMIDINONE 5'-PHOSPHATE REDUCTASE"/>
    <property type="match status" value="1"/>
</dbReference>
<dbReference type="SUPFAM" id="SSF53597">
    <property type="entry name" value="Dihydrofolate reductase-like"/>
    <property type="match status" value="1"/>
</dbReference>
<organism evidence="2 3">
    <name type="scientific">Candidatus Beckwithbacteria bacterium CG23_combo_of_CG06-09_8_20_14_all_47_9</name>
    <dbReference type="NCBI Taxonomy" id="1974498"/>
    <lineage>
        <taxon>Bacteria</taxon>
        <taxon>Candidatus Beckwithiibacteriota</taxon>
    </lineage>
</organism>
<dbReference type="Pfam" id="PF01872">
    <property type="entry name" value="RibD_C"/>
    <property type="match status" value="1"/>
</dbReference>
<accession>A0A2H0B2J3</accession>
<proteinExistence type="predicted"/>
<dbReference type="AlphaFoldDB" id="A0A2H0B2J3"/>
<dbReference type="InterPro" id="IPR024072">
    <property type="entry name" value="DHFR-like_dom_sf"/>
</dbReference>
<evidence type="ECO:0000313" key="2">
    <source>
        <dbReference type="EMBL" id="PIP51883.1"/>
    </source>
</evidence>
<dbReference type="GO" id="GO:0009231">
    <property type="term" value="P:riboflavin biosynthetic process"/>
    <property type="evidence" value="ECO:0007669"/>
    <property type="project" value="InterPro"/>
</dbReference>
<evidence type="ECO:0000313" key="3">
    <source>
        <dbReference type="Proteomes" id="UP000231081"/>
    </source>
</evidence>
<evidence type="ECO:0000259" key="1">
    <source>
        <dbReference type="Pfam" id="PF01872"/>
    </source>
</evidence>
<dbReference type="Gene3D" id="3.40.430.10">
    <property type="entry name" value="Dihydrofolate Reductase, subunit A"/>
    <property type="match status" value="1"/>
</dbReference>
<dbReference type="InterPro" id="IPR050765">
    <property type="entry name" value="Riboflavin_Biosynth_HTPR"/>
</dbReference>
<dbReference type="EMBL" id="PCSQ01000121">
    <property type="protein sequence ID" value="PIP51883.1"/>
    <property type="molecule type" value="Genomic_DNA"/>
</dbReference>